<dbReference type="Pfam" id="PF05991">
    <property type="entry name" value="NYN_YacP"/>
    <property type="match status" value="1"/>
</dbReference>
<proteinExistence type="predicted"/>
<dbReference type="PANTHER" id="PTHR34547">
    <property type="entry name" value="YACP-LIKE NYN DOMAIN PROTEIN"/>
    <property type="match status" value="1"/>
</dbReference>
<dbReference type="EMBL" id="VTOW01000001">
    <property type="protein sequence ID" value="NKE70072.1"/>
    <property type="molecule type" value="Genomic_DNA"/>
</dbReference>
<evidence type="ECO:0000313" key="3">
    <source>
        <dbReference type="Proteomes" id="UP000534783"/>
    </source>
</evidence>
<dbReference type="Proteomes" id="UP000534783">
    <property type="component" value="Unassembled WGS sequence"/>
</dbReference>
<organism evidence="2 3">
    <name type="scientific">Candidatus Manganitrophus noduliformans</name>
    <dbReference type="NCBI Taxonomy" id="2606439"/>
    <lineage>
        <taxon>Bacteria</taxon>
        <taxon>Pseudomonadati</taxon>
        <taxon>Nitrospirota</taxon>
        <taxon>Nitrospiria</taxon>
        <taxon>Candidatus Troglogloeales</taxon>
        <taxon>Candidatus Manganitrophaceae</taxon>
        <taxon>Candidatus Manganitrophus</taxon>
    </lineage>
</organism>
<comment type="caution">
    <text evidence="2">The sequence shown here is derived from an EMBL/GenBank/DDBJ whole genome shotgun (WGS) entry which is preliminary data.</text>
</comment>
<name>A0A7X6DMY7_9BACT</name>
<sequence length="165" mass="18361">MHLIIDGYNFIGRQKGLRGDLEGKRARLIEQLTAYRQIKNLPVTVVFDGSAKGAAERTGGIEVIFSGYGESADDVIVRMAEDFREGCTVVSSDRAVRDQAQRSGAVALYSGEFETRLHAALHQEGTPPTEKPLDETEPPRPAEKKGNPRKLSKTERRRQGRLKRL</sequence>
<protein>
    <submittedName>
        <fullName evidence="2">NYN domain-containing protein</fullName>
    </submittedName>
</protein>
<dbReference type="InterPro" id="IPR010298">
    <property type="entry name" value="YacP-like"/>
</dbReference>
<feature type="compositionally biased region" description="Basic residues" evidence="1">
    <location>
        <begin position="147"/>
        <end position="165"/>
    </location>
</feature>
<dbReference type="RefSeq" id="WP_168058338.1">
    <property type="nucleotide sequence ID" value="NZ_VTOW01000001.1"/>
</dbReference>
<accession>A0A7X6DMY7</accession>
<dbReference type="AlphaFoldDB" id="A0A7X6DMY7"/>
<gene>
    <name evidence="2" type="ORF">MNODULE_04850</name>
</gene>
<feature type="compositionally biased region" description="Basic and acidic residues" evidence="1">
    <location>
        <begin position="131"/>
        <end position="146"/>
    </location>
</feature>
<evidence type="ECO:0000313" key="2">
    <source>
        <dbReference type="EMBL" id="NKE70072.1"/>
    </source>
</evidence>
<evidence type="ECO:0000256" key="1">
    <source>
        <dbReference type="SAM" id="MobiDB-lite"/>
    </source>
</evidence>
<reference evidence="2 3" key="1">
    <citation type="journal article" date="2020" name="Nature">
        <title>Bacterial chemolithoautotrophy via manganese oxidation.</title>
        <authorList>
            <person name="Yu H."/>
            <person name="Leadbetter J.R."/>
        </authorList>
    </citation>
    <scope>NUCLEOTIDE SEQUENCE [LARGE SCALE GENOMIC DNA]</scope>
    <source>
        <strain evidence="2 3">Mn-1</strain>
    </source>
</reference>
<feature type="region of interest" description="Disordered" evidence="1">
    <location>
        <begin position="122"/>
        <end position="165"/>
    </location>
</feature>
<keyword evidence="3" id="KW-1185">Reference proteome</keyword>
<dbReference type="PANTHER" id="PTHR34547:SF1">
    <property type="entry name" value="YACP-LIKE NYN DOMAIN PROTEIN"/>
    <property type="match status" value="1"/>
</dbReference>